<evidence type="ECO:0000313" key="3">
    <source>
        <dbReference type="Proteomes" id="UP000001542"/>
    </source>
</evidence>
<keyword evidence="1" id="KW-1133">Transmembrane helix</keyword>
<keyword evidence="3" id="KW-1185">Reference proteome</keyword>
<dbReference type="VEuPathDB" id="TrichDB:TVAGG3_0516520"/>
<dbReference type="KEGG" id="tva:4755080"/>
<dbReference type="AlphaFoldDB" id="A2FCS5"/>
<gene>
    <name evidence="2" type="ORF">TVAG_123490</name>
</gene>
<protein>
    <submittedName>
        <fullName evidence="2">Uncharacterized protein</fullName>
    </submittedName>
</protein>
<dbReference type="VEuPathDB" id="TrichDB:TVAG_123490"/>
<organism evidence="2 3">
    <name type="scientific">Trichomonas vaginalis (strain ATCC PRA-98 / G3)</name>
    <dbReference type="NCBI Taxonomy" id="412133"/>
    <lineage>
        <taxon>Eukaryota</taxon>
        <taxon>Metamonada</taxon>
        <taxon>Parabasalia</taxon>
        <taxon>Trichomonadida</taxon>
        <taxon>Trichomonadidae</taxon>
        <taxon>Trichomonas</taxon>
    </lineage>
</organism>
<name>A2FCS5_TRIV3</name>
<reference evidence="2" key="1">
    <citation type="submission" date="2006-10" db="EMBL/GenBank/DDBJ databases">
        <authorList>
            <person name="Amadeo P."/>
            <person name="Zhao Q."/>
            <person name="Wortman J."/>
            <person name="Fraser-Liggett C."/>
            <person name="Carlton J."/>
        </authorList>
    </citation>
    <scope>NUCLEOTIDE SEQUENCE</scope>
    <source>
        <strain evidence="2">G3</strain>
    </source>
</reference>
<evidence type="ECO:0000313" key="2">
    <source>
        <dbReference type="EMBL" id="EAX97299.1"/>
    </source>
</evidence>
<proteinExistence type="predicted"/>
<keyword evidence="1" id="KW-0472">Membrane</keyword>
<evidence type="ECO:0000256" key="1">
    <source>
        <dbReference type="SAM" id="Phobius"/>
    </source>
</evidence>
<feature type="transmembrane region" description="Helical" evidence="1">
    <location>
        <begin position="354"/>
        <end position="373"/>
    </location>
</feature>
<dbReference type="InParanoid" id="A2FCS5"/>
<accession>A2FCS5</accession>
<keyword evidence="1" id="KW-0812">Transmembrane</keyword>
<reference evidence="2" key="2">
    <citation type="journal article" date="2007" name="Science">
        <title>Draft genome sequence of the sexually transmitted pathogen Trichomonas vaginalis.</title>
        <authorList>
            <person name="Carlton J.M."/>
            <person name="Hirt R.P."/>
            <person name="Silva J.C."/>
            <person name="Delcher A.L."/>
            <person name="Schatz M."/>
            <person name="Zhao Q."/>
            <person name="Wortman J.R."/>
            <person name="Bidwell S.L."/>
            <person name="Alsmark U.C.M."/>
            <person name="Besteiro S."/>
            <person name="Sicheritz-Ponten T."/>
            <person name="Noel C.J."/>
            <person name="Dacks J.B."/>
            <person name="Foster P.G."/>
            <person name="Simillion C."/>
            <person name="Van de Peer Y."/>
            <person name="Miranda-Saavedra D."/>
            <person name="Barton G.J."/>
            <person name="Westrop G.D."/>
            <person name="Mueller S."/>
            <person name="Dessi D."/>
            <person name="Fiori P.L."/>
            <person name="Ren Q."/>
            <person name="Paulsen I."/>
            <person name="Zhang H."/>
            <person name="Bastida-Corcuera F.D."/>
            <person name="Simoes-Barbosa A."/>
            <person name="Brown M.T."/>
            <person name="Hayes R.D."/>
            <person name="Mukherjee M."/>
            <person name="Okumura C.Y."/>
            <person name="Schneider R."/>
            <person name="Smith A.J."/>
            <person name="Vanacova S."/>
            <person name="Villalvazo M."/>
            <person name="Haas B.J."/>
            <person name="Pertea M."/>
            <person name="Feldblyum T.V."/>
            <person name="Utterback T.R."/>
            <person name="Shu C.L."/>
            <person name="Osoegawa K."/>
            <person name="de Jong P.J."/>
            <person name="Hrdy I."/>
            <person name="Horvathova L."/>
            <person name="Zubacova Z."/>
            <person name="Dolezal P."/>
            <person name="Malik S.B."/>
            <person name="Logsdon J.M. Jr."/>
            <person name="Henze K."/>
            <person name="Gupta A."/>
            <person name="Wang C.C."/>
            <person name="Dunne R.L."/>
            <person name="Upcroft J.A."/>
            <person name="Upcroft P."/>
            <person name="White O."/>
            <person name="Salzberg S.L."/>
            <person name="Tang P."/>
            <person name="Chiu C.-H."/>
            <person name="Lee Y.-S."/>
            <person name="Embley T.M."/>
            <person name="Coombs G.H."/>
            <person name="Mottram J.C."/>
            <person name="Tachezy J."/>
            <person name="Fraser-Liggett C.M."/>
            <person name="Johnson P.J."/>
        </authorList>
    </citation>
    <scope>NUCLEOTIDE SEQUENCE [LARGE SCALE GENOMIC DNA]</scope>
    <source>
        <strain evidence="2">G3</strain>
    </source>
</reference>
<dbReference type="EMBL" id="DS113721">
    <property type="protein sequence ID" value="EAX97299.1"/>
    <property type="molecule type" value="Genomic_DNA"/>
</dbReference>
<sequence length="399" mass="44394">MNNAFTKLQVKNCHFNKFTAPLVQSFSKNTHILLKSSRATNFLQSVLRVDSTAITYREVVENAVTNLNMGRNVEDVACQEMIFKNCTTAYDGGAVFVIIGGIFYCNFTAFDNCFTNPDYIGGAVYCIANATNFTGDCFRSCSAKKGCAVMNPETNYQFSMKLCQMNDIIPDATNPARVVDVYARDILILGSNMSNVKLSQIVRFIPTQNFVCNFTNYENAVVDGAEYKAMFKFHKMNRQMYISYVNFNNCSISNSGSDLGYLFNINGFSITINNSIIVKSTFDSFSTGDNVTVYISNSVFDFAKDKITNVTVVDDNVTFAATDAKPLALTAVSTEGCWFHSTYKWERPPLKSQGLILGFMALAVIVTVCILIWKKRSLDKQKPVDEDDEAEMLMAGSGQ</sequence>
<dbReference type="Proteomes" id="UP000001542">
    <property type="component" value="Unassembled WGS sequence"/>
</dbReference>